<reference evidence="2 3" key="1">
    <citation type="submission" date="2020-09" db="EMBL/GenBank/DDBJ databases">
        <title>Biosynthesis of the nuclear factor of activated T cells inhibitor NFAT-133 and its congeners in Streptomyces pactum.</title>
        <authorList>
            <person name="Zhou W."/>
            <person name="Posri P."/>
            <person name="Abugrain M.E."/>
            <person name="Weisberg A.J."/>
            <person name="Chang J.H."/>
            <person name="Mahmud T."/>
        </authorList>
    </citation>
    <scope>NUCLEOTIDE SEQUENCE [LARGE SCALE GENOMIC DNA]</scope>
    <source>
        <strain evidence="2 3">ATCC 27456</strain>
    </source>
</reference>
<feature type="transmembrane region" description="Helical" evidence="1">
    <location>
        <begin position="106"/>
        <end position="129"/>
    </location>
</feature>
<dbReference type="Proteomes" id="UP000807371">
    <property type="component" value="Unassembled WGS sequence"/>
</dbReference>
<protein>
    <recommendedName>
        <fullName evidence="4">DUF3592 domain-containing protein</fullName>
    </recommendedName>
</protein>
<keyword evidence="1" id="KW-0812">Transmembrane</keyword>
<feature type="transmembrane region" description="Helical" evidence="1">
    <location>
        <begin position="12"/>
        <end position="36"/>
    </location>
</feature>
<evidence type="ECO:0000256" key="1">
    <source>
        <dbReference type="SAM" id="Phobius"/>
    </source>
</evidence>
<keyword evidence="3" id="KW-1185">Reference proteome</keyword>
<name>A0ABS0NSN6_9ACTN</name>
<proteinExistence type="predicted"/>
<dbReference type="EMBL" id="JACYXC010000001">
    <property type="protein sequence ID" value="MBH5338218.1"/>
    <property type="molecule type" value="Genomic_DNA"/>
</dbReference>
<accession>A0ABS0NSN6</accession>
<keyword evidence="1" id="KW-1133">Transmembrane helix</keyword>
<comment type="caution">
    <text evidence="2">The sequence shown here is derived from an EMBL/GenBank/DDBJ whole genome shotgun (WGS) entry which is preliminary data.</text>
</comment>
<keyword evidence="1" id="KW-0472">Membrane</keyword>
<organism evidence="2 3">
    <name type="scientific">Streptomyces pactum</name>
    <dbReference type="NCBI Taxonomy" id="68249"/>
    <lineage>
        <taxon>Bacteria</taxon>
        <taxon>Bacillati</taxon>
        <taxon>Actinomycetota</taxon>
        <taxon>Actinomycetes</taxon>
        <taxon>Kitasatosporales</taxon>
        <taxon>Streptomycetaceae</taxon>
        <taxon>Streptomyces</taxon>
    </lineage>
</organism>
<evidence type="ECO:0000313" key="2">
    <source>
        <dbReference type="EMBL" id="MBH5338218.1"/>
    </source>
</evidence>
<gene>
    <name evidence="2" type="ORF">IHE55_26905</name>
</gene>
<evidence type="ECO:0008006" key="4">
    <source>
        <dbReference type="Google" id="ProtNLM"/>
    </source>
</evidence>
<evidence type="ECO:0000313" key="3">
    <source>
        <dbReference type="Proteomes" id="UP000807371"/>
    </source>
</evidence>
<sequence>MLTAGVLGAYEWYVALVCWLFGSLAIPLRHFVYGGWHFVRETWRLRTHGVLVEGRRLYADAYEFTDLEGRVHQLTGTSEYTAQVEILHDPEGRAEAQVGRGTTGTLIFAVLVLLVSLVTATALAVLALAGPLGASQVFSLAP</sequence>